<proteinExistence type="inferred from homology"/>
<reference evidence="11 12" key="1">
    <citation type="submission" date="2023-12" db="EMBL/GenBank/DDBJ databases">
        <title>the genome sequence of Hyalangium sp. s54d21.</title>
        <authorList>
            <person name="Zhang X."/>
        </authorList>
    </citation>
    <scope>NUCLEOTIDE SEQUENCE [LARGE SCALE GENOMIC DNA]</scope>
    <source>
        <strain evidence="12">s54d21</strain>
    </source>
</reference>
<feature type="binding site" evidence="9">
    <location>
        <position position="119"/>
    </location>
    <ligand>
        <name>Mg(2+)</name>
        <dbReference type="ChEBI" id="CHEBI:18420"/>
        <note>catalytic</note>
    </ligand>
</feature>
<dbReference type="PANTHER" id="PTHR13697">
    <property type="entry name" value="PHOSPHOFRUCTOKINASE"/>
    <property type="match status" value="1"/>
</dbReference>
<dbReference type="NCBIfam" id="NF002872">
    <property type="entry name" value="PRK03202.1"/>
    <property type="match status" value="1"/>
</dbReference>
<keyword evidence="4 9" id="KW-0808">Transferase</keyword>
<evidence type="ECO:0000256" key="7">
    <source>
        <dbReference type="ARBA" id="ARBA00022842"/>
    </source>
</evidence>
<dbReference type="SUPFAM" id="SSF53784">
    <property type="entry name" value="Phosphofructokinase"/>
    <property type="match status" value="1"/>
</dbReference>
<dbReference type="EMBL" id="JAXIVS010000005">
    <property type="protein sequence ID" value="MDY7227897.1"/>
    <property type="molecule type" value="Genomic_DNA"/>
</dbReference>
<comment type="function">
    <text evidence="9">Catalyzes the phosphorylation of D-fructose 6-phosphate to fructose 1,6-bisphosphate by ATP, the first committing step of glycolysis.</text>
</comment>
<dbReference type="HAMAP" id="MF_01976">
    <property type="entry name" value="Phosphofructokinase_III"/>
    <property type="match status" value="1"/>
</dbReference>
<evidence type="ECO:0000256" key="8">
    <source>
        <dbReference type="ARBA" id="ARBA00023152"/>
    </source>
</evidence>
<comment type="cofactor">
    <cofactor evidence="1 9">
        <name>Mg(2+)</name>
        <dbReference type="ChEBI" id="CHEBI:18420"/>
    </cofactor>
</comment>
<keyword evidence="8 9" id="KW-0324">Glycolysis</keyword>
<comment type="pathway">
    <text evidence="2 9">Carbohydrate degradation; glycolysis; D-glyceraldehyde 3-phosphate and glycerone phosphate from D-glucose: step 3/4.</text>
</comment>
<evidence type="ECO:0000256" key="5">
    <source>
        <dbReference type="ARBA" id="ARBA00022723"/>
    </source>
</evidence>
<keyword evidence="6 9" id="KW-0418">Kinase</keyword>
<comment type="similarity">
    <text evidence="9">Belongs to the phosphofructokinase type A (PFKA) family. Mixed-substrate PFK group III subfamily.</text>
</comment>
<keyword evidence="9" id="KW-0547">Nucleotide-binding</keyword>
<feature type="binding site" description="in other chain" evidence="9">
    <location>
        <begin position="141"/>
        <end position="143"/>
    </location>
    <ligand>
        <name>substrate</name>
        <note>ligand shared between dimeric partners</note>
    </ligand>
</feature>
<dbReference type="InterPro" id="IPR035966">
    <property type="entry name" value="PKF_sf"/>
</dbReference>
<protein>
    <recommendedName>
        <fullName evidence="9">ATP-dependent 6-phosphofructokinase</fullName>
        <shortName evidence="9">ATP-PFK</shortName>
        <shortName evidence="9">Phosphofructokinase</shortName>
        <ecNumber evidence="9">2.7.1.11</ecNumber>
    </recommendedName>
    <alternativeName>
        <fullName evidence="9">Phosphohexokinase</fullName>
    </alternativeName>
</protein>
<keyword evidence="12" id="KW-1185">Reference proteome</keyword>
<feature type="domain" description="Phosphofructokinase" evidence="10">
    <location>
        <begin position="6"/>
        <end position="315"/>
    </location>
</feature>
<keyword evidence="7 9" id="KW-0460">Magnesium</keyword>
<dbReference type="PANTHER" id="PTHR13697:SF52">
    <property type="entry name" value="ATP-DEPENDENT 6-PHOSPHOFRUCTOKINASE 3"/>
    <property type="match status" value="1"/>
</dbReference>
<dbReference type="EC" id="2.7.1.11" evidence="9"/>
<evidence type="ECO:0000256" key="9">
    <source>
        <dbReference type="HAMAP-Rule" id="MF_01976"/>
    </source>
</evidence>
<name>A0ABU5H349_9BACT</name>
<evidence type="ECO:0000256" key="3">
    <source>
        <dbReference type="ARBA" id="ARBA00022490"/>
    </source>
</evidence>
<keyword evidence="3 9" id="KW-0963">Cytoplasm</keyword>
<feature type="binding site" description="in other chain" evidence="9">
    <location>
        <begin position="290"/>
        <end position="293"/>
    </location>
    <ligand>
        <name>substrate</name>
        <note>ligand shared between dimeric partners</note>
    </ligand>
</feature>
<organism evidence="11 12">
    <name type="scientific">Hyalangium rubrum</name>
    <dbReference type="NCBI Taxonomy" id="3103134"/>
    <lineage>
        <taxon>Bacteria</taxon>
        <taxon>Pseudomonadati</taxon>
        <taxon>Myxococcota</taxon>
        <taxon>Myxococcia</taxon>
        <taxon>Myxococcales</taxon>
        <taxon>Cystobacterineae</taxon>
        <taxon>Archangiaceae</taxon>
        <taxon>Hyalangium</taxon>
    </lineage>
</organism>
<dbReference type="PIRSF" id="PIRSF000532">
    <property type="entry name" value="ATP_PFK_prok"/>
    <property type="match status" value="1"/>
</dbReference>
<dbReference type="Gene3D" id="3.40.50.460">
    <property type="entry name" value="Phosphofructokinase domain"/>
    <property type="match status" value="1"/>
</dbReference>
<evidence type="ECO:0000256" key="6">
    <source>
        <dbReference type="ARBA" id="ARBA00022777"/>
    </source>
</evidence>
<evidence type="ECO:0000259" key="10">
    <source>
        <dbReference type="Pfam" id="PF00365"/>
    </source>
</evidence>
<gene>
    <name evidence="9" type="primary">pfkA</name>
    <name evidence="11" type="ORF">SYV04_15885</name>
</gene>
<dbReference type="InterPro" id="IPR015912">
    <property type="entry name" value="Phosphofructokinase_CS"/>
</dbReference>
<dbReference type="InterPro" id="IPR012829">
    <property type="entry name" value="Phosphofructokinase_III"/>
</dbReference>
<dbReference type="PRINTS" id="PR00476">
    <property type="entry name" value="PHFRCTKINASE"/>
</dbReference>
<evidence type="ECO:0000256" key="4">
    <source>
        <dbReference type="ARBA" id="ARBA00022679"/>
    </source>
</evidence>
<feature type="binding site" description="in other chain" evidence="9">
    <location>
        <begin position="185"/>
        <end position="187"/>
    </location>
    <ligand>
        <name>substrate</name>
        <note>ligand shared between dimeric partners</note>
    </ligand>
</feature>
<evidence type="ECO:0000256" key="1">
    <source>
        <dbReference type="ARBA" id="ARBA00001946"/>
    </source>
</evidence>
<dbReference type="Pfam" id="PF00365">
    <property type="entry name" value="PFK"/>
    <property type="match status" value="1"/>
</dbReference>
<comment type="subcellular location">
    <subcellularLocation>
        <location evidence="9">Cytoplasm</location>
    </subcellularLocation>
</comment>
<feature type="active site" description="Proton acceptor" evidence="9">
    <location>
        <position position="143"/>
    </location>
</feature>
<dbReference type="InterPro" id="IPR012003">
    <property type="entry name" value="ATP_PFK_prok-type"/>
</dbReference>
<feature type="site" description="Important for substrate specificity; cannot use PPi as phosphoryl donor" evidence="9">
    <location>
        <position position="120"/>
    </location>
</feature>
<comment type="catalytic activity">
    <reaction evidence="9">
        <text>beta-D-fructose 6-phosphate + ATP = beta-D-fructose 1,6-bisphosphate + ADP + H(+)</text>
        <dbReference type="Rhea" id="RHEA:16109"/>
        <dbReference type="ChEBI" id="CHEBI:15378"/>
        <dbReference type="ChEBI" id="CHEBI:30616"/>
        <dbReference type="ChEBI" id="CHEBI:32966"/>
        <dbReference type="ChEBI" id="CHEBI:57634"/>
        <dbReference type="ChEBI" id="CHEBI:456216"/>
        <dbReference type="EC" id="2.7.1.11"/>
    </reaction>
</comment>
<dbReference type="NCBIfam" id="TIGR02483">
    <property type="entry name" value="PFK_mixed"/>
    <property type="match status" value="1"/>
</dbReference>
<dbReference type="Gene3D" id="3.40.50.450">
    <property type="match status" value="1"/>
</dbReference>
<feature type="binding site" evidence="9">
    <location>
        <position position="284"/>
    </location>
    <ligand>
        <name>substrate</name>
        <note>ligand shared between dimeric partners</note>
    </ligand>
</feature>
<evidence type="ECO:0000313" key="11">
    <source>
        <dbReference type="EMBL" id="MDY7227897.1"/>
    </source>
</evidence>
<dbReference type="InterPro" id="IPR000023">
    <property type="entry name" value="Phosphofructokinase_dom"/>
</dbReference>
<sequence length="365" mass="39112">MPRPLRLGVLTGGGDCPGLNALIRGLVKRGSHEFGHEFVGIENGYMGLVEPNLTRPLSEADTRGILPKGGTILGTSNKADPFIYPVKENGQWVEKDLSDQVLRRAEELKLDGLIAIGGDGTLTIGHMLSKKGLRVVGCPKTIDNDLSGTDQTFGFDTARGICTEAIDRLHSTAESHDRVMVVEIMGRNAGFLTLDSGIAGGADVILIPEIPYRVEPIVEKIRRRATRKRSFSIIAIAEGAYPVGGTLAVVEKAHEIPGRGVVRLGGAGKVCADLLASHIEAEIRVTVLGHLQRGGTPSAADRVLATLYGCKVLDLVRDGQWDHMVALRNGKIVTASLSESRKERRVDPTGETVRFAKSMGISFGD</sequence>
<evidence type="ECO:0000313" key="12">
    <source>
        <dbReference type="Proteomes" id="UP001291309"/>
    </source>
</evidence>
<comment type="caution">
    <text evidence="11">The sequence shown here is derived from an EMBL/GenBank/DDBJ whole genome shotgun (WGS) entry which is preliminary data.</text>
</comment>
<dbReference type="Proteomes" id="UP001291309">
    <property type="component" value="Unassembled WGS sequence"/>
</dbReference>
<keyword evidence="5 9" id="KW-0479">Metal-binding</keyword>
<feature type="binding site" description="in other chain" evidence="9">
    <location>
        <position position="238"/>
    </location>
    <ligand>
        <name>substrate</name>
        <note>ligand shared between dimeric partners</note>
    </ligand>
</feature>
<comment type="caution">
    <text evidence="9">Lacks conserved residue(s) required for the propagation of feature annotation.</text>
</comment>
<feature type="binding site" evidence="9">
    <location>
        <begin position="118"/>
        <end position="121"/>
    </location>
    <ligand>
        <name>ATP</name>
        <dbReference type="ChEBI" id="CHEBI:30616"/>
    </ligand>
</feature>
<comment type="subunit">
    <text evidence="9">Homodimer or homotetramer.</text>
</comment>
<dbReference type="InterPro" id="IPR022953">
    <property type="entry name" value="ATP_PFK"/>
</dbReference>
<feature type="binding site" evidence="9">
    <location>
        <position position="178"/>
    </location>
    <ligand>
        <name>substrate</name>
        <note>ligand shared between dimeric partners</note>
    </ligand>
</feature>
<accession>A0ABU5H349</accession>
<dbReference type="PROSITE" id="PS00433">
    <property type="entry name" value="PHOSPHOFRUCTOKINASE"/>
    <property type="match status" value="1"/>
</dbReference>
<keyword evidence="9" id="KW-0067">ATP-binding</keyword>
<feature type="binding site" evidence="9">
    <location>
        <position position="14"/>
    </location>
    <ligand>
        <name>ATP</name>
        <dbReference type="ChEBI" id="CHEBI:30616"/>
    </ligand>
</feature>
<dbReference type="RefSeq" id="WP_321546626.1">
    <property type="nucleotide sequence ID" value="NZ_JAXIVS010000005.1"/>
</dbReference>
<feature type="binding site" evidence="9">
    <location>
        <begin position="78"/>
        <end position="79"/>
    </location>
    <ligand>
        <name>ATP</name>
        <dbReference type="ChEBI" id="CHEBI:30616"/>
    </ligand>
</feature>
<evidence type="ECO:0000256" key="2">
    <source>
        <dbReference type="ARBA" id="ARBA00004679"/>
    </source>
</evidence>